<comment type="caution">
    <text evidence="1">The sequence shown here is derived from an EMBL/GenBank/DDBJ whole genome shotgun (WGS) entry which is preliminary data.</text>
</comment>
<accession>A0ABD3GQ01</accession>
<dbReference type="EMBL" id="JBJQOH010000007">
    <property type="protein sequence ID" value="KAL3681303.1"/>
    <property type="molecule type" value="Genomic_DNA"/>
</dbReference>
<protein>
    <submittedName>
        <fullName evidence="1">Uncharacterized protein</fullName>
    </submittedName>
</protein>
<keyword evidence="2" id="KW-1185">Reference proteome</keyword>
<reference evidence="1 2" key="1">
    <citation type="submission" date="2024-09" db="EMBL/GenBank/DDBJ databases">
        <title>Chromosome-scale assembly of Riccia sorocarpa.</title>
        <authorList>
            <person name="Paukszto L."/>
        </authorList>
    </citation>
    <scope>NUCLEOTIDE SEQUENCE [LARGE SCALE GENOMIC DNA]</scope>
    <source>
        <strain evidence="1">LP-2024</strain>
        <tissue evidence="1">Aerial parts of the thallus</tissue>
    </source>
</reference>
<evidence type="ECO:0000313" key="2">
    <source>
        <dbReference type="Proteomes" id="UP001633002"/>
    </source>
</evidence>
<evidence type="ECO:0000313" key="1">
    <source>
        <dbReference type="EMBL" id="KAL3681303.1"/>
    </source>
</evidence>
<gene>
    <name evidence="1" type="ORF">R1sor_024259</name>
</gene>
<proteinExistence type="predicted"/>
<dbReference type="AlphaFoldDB" id="A0ABD3GQ01"/>
<sequence>MHVRGKTHFMTYEMIFKMGLKDGKNELKIKHPEAWEALTENHAIIRGWFKNDANDEKLRNILNLNFTKHPEMRDVLAELVGTKMQELKPLVLKVKTLDGEMTKILHMLATEVYQQIIHHRQEFKKKYRTRESLASSSGDDCISTDPCLGDDHIAVDPSAVDPSVGADAVAVDPSDPMEETAVPMESPILVGQRLGLEKVGESSSQLSAENNKRMLHEEEPKMILEIQAGGRVLLYAFRSKPTVVALTHQEMEMKPQRGLEMMKQVGMGIPESYGQKSPYTTLCVRPIF</sequence>
<dbReference type="Proteomes" id="UP001633002">
    <property type="component" value="Unassembled WGS sequence"/>
</dbReference>
<organism evidence="1 2">
    <name type="scientific">Riccia sorocarpa</name>
    <dbReference type="NCBI Taxonomy" id="122646"/>
    <lineage>
        <taxon>Eukaryota</taxon>
        <taxon>Viridiplantae</taxon>
        <taxon>Streptophyta</taxon>
        <taxon>Embryophyta</taxon>
        <taxon>Marchantiophyta</taxon>
        <taxon>Marchantiopsida</taxon>
        <taxon>Marchantiidae</taxon>
        <taxon>Marchantiales</taxon>
        <taxon>Ricciaceae</taxon>
        <taxon>Riccia</taxon>
    </lineage>
</organism>
<name>A0ABD3GQ01_9MARC</name>